<dbReference type="AlphaFoldDB" id="A0A5P9JQI0"/>
<comment type="function">
    <text evidence="1 12">Required for the export of heme to the periplasm for the biogenesis of c-type cytochromes.</text>
</comment>
<feature type="transmembrane region" description="Helical" evidence="12">
    <location>
        <begin position="6"/>
        <end position="28"/>
    </location>
</feature>
<dbReference type="GO" id="GO:0015886">
    <property type="term" value="P:heme transport"/>
    <property type="evidence" value="ECO:0007669"/>
    <property type="project" value="InterPro"/>
</dbReference>
<evidence type="ECO:0000256" key="9">
    <source>
        <dbReference type="ARBA" id="ARBA00022748"/>
    </source>
</evidence>
<reference evidence="13 14" key="1">
    <citation type="submission" date="2019-10" db="EMBL/GenBank/DDBJ databases">
        <title>Isolation, Identification of Microvirga thermotolerans HR1, a novel thermophilic bacterium and Comparative Genomics of the genus Microvirga.</title>
        <authorList>
            <person name="Li J."/>
            <person name="Zhang W."/>
            <person name="Lin M."/>
            <person name="Wang J."/>
        </authorList>
    </citation>
    <scope>NUCLEOTIDE SEQUENCE [LARGE SCALE GENOMIC DNA]</scope>
    <source>
        <strain evidence="13 14">HR1</strain>
    </source>
</reference>
<dbReference type="Proteomes" id="UP000325614">
    <property type="component" value="Chromosome"/>
</dbReference>
<keyword evidence="7 12" id="KW-0997">Cell inner membrane</keyword>
<dbReference type="KEGG" id="mico:GDR74_01640"/>
<sequence>MSSHAAFIAAAYGITALVVAGLILRAVLDHRLQRRALAALEARGAGRRSRRG</sequence>
<keyword evidence="5 12" id="KW-0813">Transport</keyword>
<keyword evidence="10 12" id="KW-1133">Transmembrane helix</keyword>
<evidence type="ECO:0000313" key="14">
    <source>
        <dbReference type="Proteomes" id="UP000325614"/>
    </source>
</evidence>
<evidence type="ECO:0000256" key="7">
    <source>
        <dbReference type="ARBA" id="ARBA00022519"/>
    </source>
</evidence>
<organism evidence="13 14">
    <name type="scientific">Microvirga thermotolerans</name>
    <dbReference type="NCBI Taxonomy" id="2651334"/>
    <lineage>
        <taxon>Bacteria</taxon>
        <taxon>Pseudomonadati</taxon>
        <taxon>Pseudomonadota</taxon>
        <taxon>Alphaproteobacteria</taxon>
        <taxon>Hyphomicrobiales</taxon>
        <taxon>Methylobacteriaceae</taxon>
        <taxon>Microvirga</taxon>
    </lineage>
</organism>
<name>A0A5P9JQI0_9HYPH</name>
<keyword evidence="9 12" id="KW-0201">Cytochrome c-type biogenesis</keyword>
<evidence type="ECO:0000256" key="11">
    <source>
        <dbReference type="ARBA" id="ARBA00023136"/>
    </source>
</evidence>
<keyword evidence="8 12" id="KW-0812">Transmembrane</keyword>
<dbReference type="NCBIfam" id="TIGR03141">
    <property type="entry name" value="cytochro_ccmD"/>
    <property type="match status" value="1"/>
</dbReference>
<protein>
    <recommendedName>
        <fullName evidence="4 12">Heme exporter protein D</fullName>
    </recommendedName>
</protein>
<comment type="similarity">
    <text evidence="3 12">Belongs to the CcmD/CycX/HelD family.</text>
</comment>
<evidence type="ECO:0000256" key="1">
    <source>
        <dbReference type="ARBA" id="ARBA00002442"/>
    </source>
</evidence>
<evidence type="ECO:0000256" key="8">
    <source>
        <dbReference type="ARBA" id="ARBA00022692"/>
    </source>
</evidence>
<evidence type="ECO:0000256" key="6">
    <source>
        <dbReference type="ARBA" id="ARBA00022475"/>
    </source>
</evidence>
<dbReference type="GO" id="GO:0005886">
    <property type="term" value="C:plasma membrane"/>
    <property type="evidence" value="ECO:0007669"/>
    <property type="project" value="UniProtKB-SubCell"/>
</dbReference>
<keyword evidence="11 12" id="KW-0472">Membrane</keyword>
<dbReference type="EMBL" id="CP045423">
    <property type="protein sequence ID" value="QFU15022.1"/>
    <property type="molecule type" value="Genomic_DNA"/>
</dbReference>
<comment type="subcellular location">
    <subcellularLocation>
        <location evidence="2 12">Cell inner membrane</location>
        <topology evidence="2 12">Single-pass membrane protein</topology>
    </subcellularLocation>
</comment>
<proteinExistence type="inferred from homology"/>
<evidence type="ECO:0000256" key="10">
    <source>
        <dbReference type="ARBA" id="ARBA00022989"/>
    </source>
</evidence>
<gene>
    <name evidence="13" type="primary">ccmD</name>
    <name evidence="13" type="ORF">GDR74_01640</name>
</gene>
<dbReference type="InterPro" id="IPR007078">
    <property type="entry name" value="Haem_export_protD_CcmD"/>
</dbReference>
<accession>A0A5P9JQI0</accession>
<evidence type="ECO:0000256" key="2">
    <source>
        <dbReference type="ARBA" id="ARBA00004377"/>
    </source>
</evidence>
<evidence type="ECO:0000256" key="5">
    <source>
        <dbReference type="ARBA" id="ARBA00022448"/>
    </source>
</evidence>
<dbReference type="Pfam" id="PF04995">
    <property type="entry name" value="CcmD"/>
    <property type="match status" value="1"/>
</dbReference>
<evidence type="ECO:0000256" key="3">
    <source>
        <dbReference type="ARBA" id="ARBA00008741"/>
    </source>
</evidence>
<evidence type="ECO:0000256" key="4">
    <source>
        <dbReference type="ARBA" id="ARBA00016461"/>
    </source>
</evidence>
<evidence type="ECO:0000256" key="12">
    <source>
        <dbReference type="RuleBase" id="RU363101"/>
    </source>
</evidence>
<dbReference type="RefSeq" id="WP_152584672.1">
    <property type="nucleotide sequence ID" value="NZ_CP045423.1"/>
</dbReference>
<dbReference type="GO" id="GO:0017004">
    <property type="term" value="P:cytochrome complex assembly"/>
    <property type="evidence" value="ECO:0007669"/>
    <property type="project" value="UniProtKB-KW"/>
</dbReference>
<keyword evidence="14" id="KW-1185">Reference proteome</keyword>
<evidence type="ECO:0000313" key="13">
    <source>
        <dbReference type="EMBL" id="QFU15022.1"/>
    </source>
</evidence>
<keyword evidence="6 12" id="KW-1003">Cell membrane</keyword>